<reference evidence="2" key="1">
    <citation type="submission" date="2016-09" db="EMBL/GenBank/DDBJ databases">
        <authorList>
            <person name="Varghese N."/>
            <person name="Submissions S."/>
        </authorList>
    </citation>
    <scope>NUCLEOTIDE SEQUENCE [LARGE SCALE GENOMIC DNA]</scope>
    <source>
        <strain evidence="2">TNe-862</strain>
    </source>
</reference>
<keyword evidence="2" id="KW-1185">Reference proteome</keyword>
<sequence>MREISSDITFEVAVNQTASVRVARSTRLTVRCGTVWVTRSDDTADYWLEPGHTLRLRRGERLWIGAEGGAPAWVAFAAPSRLGERVVDWGARVAQRAGVHIGDGWRTV</sequence>
<dbReference type="Proteomes" id="UP000198908">
    <property type="component" value="Unassembled WGS sequence"/>
</dbReference>
<dbReference type="EMBL" id="FMYQ01000001">
    <property type="protein sequence ID" value="SDB86138.1"/>
    <property type="molecule type" value="Genomic_DNA"/>
</dbReference>
<dbReference type="InterPro" id="IPR021317">
    <property type="entry name" value="DUF2917"/>
</dbReference>
<dbReference type="RefSeq" id="WP_091993671.1">
    <property type="nucleotide sequence ID" value="NZ_FMYQ01000001.1"/>
</dbReference>
<evidence type="ECO:0000313" key="1">
    <source>
        <dbReference type="EMBL" id="SDB86138.1"/>
    </source>
</evidence>
<gene>
    <name evidence="1" type="ORF">SAMN05421548_101397</name>
</gene>
<dbReference type="OrthoDB" id="9005660at2"/>
<proteinExistence type="predicted"/>
<dbReference type="STRING" id="416944.SAMN05421548_101397"/>
<name>A0A1G6GW78_9BURK</name>
<protein>
    <recommendedName>
        <fullName evidence="3">DUF2917 domain-containing protein</fullName>
    </recommendedName>
</protein>
<evidence type="ECO:0008006" key="3">
    <source>
        <dbReference type="Google" id="ProtNLM"/>
    </source>
</evidence>
<dbReference type="Pfam" id="PF11142">
    <property type="entry name" value="DUF2917"/>
    <property type="match status" value="1"/>
</dbReference>
<organism evidence="1 2">
    <name type="scientific">Paraburkholderia lycopersici</name>
    <dbReference type="NCBI Taxonomy" id="416944"/>
    <lineage>
        <taxon>Bacteria</taxon>
        <taxon>Pseudomonadati</taxon>
        <taxon>Pseudomonadota</taxon>
        <taxon>Betaproteobacteria</taxon>
        <taxon>Burkholderiales</taxon>
        <taxon>Burkholderiaceae</taxon>
        <taxon>Paraburkholderia</taxon>
    </lineage>
</organism>
<accession>A0A1G6GW78</accession>
<dbReference type="AlphaFoldDB" id="A0A1G6GW78"/>
<evidence type="ECO:0000313" key="2">
    <source>
        <dbReference type="Proteomes" id="UP000198908"/>
    </source>
</evidence>